<protein>
    <submittedName>
        <fullName evidence="4">Dihydroflavonol-4-reductase</fullName>
    </submittedName>
</protein>
<dbReference type="EMBL" id="PPCN01000014">
    <property type="protein sequence ID" value="POF28331.1"/>
    <property type="molecule type" value="Genomic_DNA"/>
</dbReference>
<dbReference type="GO" id="GO:0016616">
    <property type="term" value="F:oxidoreductase activity, acting on the CH-OH group of donors, NAD or NADP as acceptor"/>
    <property type="evidence" value="ECO:0007669"/>
    <property type="project" value="TreeGrafter"/>
</dbReference>
<keyword evidence="5" id="KW-1185">Reference proteome</keyword>
<organism evidence="4 5">
    <name type="scientific">Roseibium marinum</name>
    <dbReference type="NCBI Taxonomy" id="281252"/>
    <lineage>
        <taxon>Bacteria</taxon>
        <taxon>Pseudomonadati</taxon>
        <taxon>Pseudomonadota</taxon>
        <taxon>Alphaproteobacteria</taxon>
        <taxon>Hyphomicrobiales</taxon>
        <taxon>Stappiaceae</taxon>
        <taxon>Roseibium</taxon>
    </lineage>
</organism>
<dbReference type="Gene3D" id="3.40.50.720">
    <property type="entry name" value="NAD(P)-binding Rossmann-like Domain"/>
    <property type="match status" value="1"/>
</dbReference>
<sequence length="353" mass="38287">MNMSIPTRHPVLVTGATGYVAGWLVKELLEAGVTVNAAVRNPGNAAKLRHLREIADGSPGTIRFFEADLLKPGSYAAAMEGCSVVFHTASPFTTRVRNPQKELIDPALKGTRNVLETAAAIAAVERVVVTSSCAAIYTDAIDCRKAPGGILREDIWNTTASLTYQPYSFSKTLAEREAWRIADAQNRFKLVAVNPSLVIGPALNPDPTSESFNIVRQFGNGTMKLGAPKLGLGAVDVRDLARAHLAAGFVPNAEGRYIVSGHNTNILELGKALIEKYGNTHPVPRKSVPKSLVWLLGPILGGISRRFVINNVDVKWRADNSRSKRDLGMTYRPLEESMEDMFQQMIDVAALGK</sequence>
<feature type="domain" description="NAD-dependent epimerase/dehydratase" evidence="3">
    <location>
        <begin position="11"/>
        <end position="247"/>
    </location>
</feature>
<evidence type="ECO:0000256" key="1">
    <source>
        <dbReference type="ARBA" id="ARBA00023002"/>
    </source>
</evidence>
<comment type="similarity">
    <text evidence="2">Belongs to the NAD(P)-dependent epimerase/dehydratase family. Dihydroflavonol-4-reductase subfamily.</text>
</comment>
<comment type="caution">
    <text evidence="4">The sequence shown here is derived from an EMBL/GenBank/DDBJ whole genome shotgun (WGS) entry which is preliminary data.</text>
</comment>
<dbReference type="Proteomes" id="UP000236959">
    <property type="component" value="Unassembled WGS sequence"/>
</dbReference>
<reference evidence="4 5" key="1">
    <citation type="submission" date="2018-01" db="EMBL/GenBank/DDBJ databases">
        <title>Genomic Encyclopedia of Archaeal and Bacterial Type Strains, Phase II (KMG-II): from individual species to whole genera.</title>
        <authorList>
            <person name="Goeker M."/>
        </authorList>
    </citation>
    <scope>NUCLEOTIDE SEQUENCE [LARGE SCALE GENOMIC DNA]</scope>
    <source>
        <strain evidence="4 5">DSM 17023</strain>
    </source>
</reference>
<dbReference type="FunFam" id="3.40.50.720:FF:000085">
    <property type="entry name" value="Dihydroflavonol reductase"/>
    <property type="match status" value="1"/>
</dbReference>
<dbReference type="InterPro" id="IPR001509">
    <property type="entry name" value="Epimerase_deHydtase"/>
</dbReference>
<dbReference type="SUPFAM" id="SSF51735">
    <property type="entry name" value="NAD(P)-binding Rossmann-fold domains"/>
    <property type="match status" value="1"/>
</dbReference>
<proteinExistence type="inferred from homology"/>
<dbReference type="InterPro" id="IPR036291">
    <property type="entry name" value="NAD(P)-bd_dom_sf"/>
</dbReference>
<dbReference type="PANTHER" id="PTHR10366">
    <property type="entry name" value="NAD DEPENDENT EPIMERASE/DEHYDRATASE"/>
    <property type="match status" value="1"/>
</dbReference>
<dbReference type="AlphaFoldDB" id="A0A2S3UKW5"/>
<keyword evidence="1" id="KW-0560">Oxidoreductase</keyword>
<dbReference type="InterPro" id="IPR050425">
    <property type="entry name" value="NAD(P)_dehydrat-like"/>
</dbReference>
<dbReference type="PANTHER" id="PTHR10366:SF564">
    <property type="entry name" value="STEROL-4-ALPHA-CARBOXYLATE 3-DEHYDROGENASE, DECARBOXYLATING"/>
    <property type="match status" value="1"/>
</dbReference>
<dbReference type="Pfam" id="PF01370">
    <property type="entry name" value="Epimerase"/>
    <property type="match status" value="1"/>
</dbReference>
<evidence type="ECO:0000313" key="5">
    <source>
        <dbReference type="Proteomes" id="UP000236959"/>
    </source>
</evidence>
<evidence type="ECO:0000256" key="2">
    <source>
        <dbReference type="ARBA" id="ARBA00023445"/>
    </source>
</evidence>
<accession>A0A2S3UKW5</accession>
<name>A0A2S3UKW5_9HYPH</name>
<evidence type="ECO:0000259" key="3">
    <source>
        <dbReference type="Pfam" id="PF01370"/>
    </source>
</evidence>
<evidence type="ECO:0000313" key="4">
    <source>
        <dbReference type="EMBL" id="POF28331.1"/>
    </source>
</evidence>
<gene>
    <name evidence="4" type="ORF">CLV41_1142</name>
</gene>